<comment type="subcellular location">
    <subcellularLocation>
        <location evidence="1">Membrane</location>
    </subcellularLocation>
</comment>
<name>A0A921YPS3_MANSE</name>
<dbReference type="AlphaFoldDB" id="A0A921YPS3"/>
<keyword evidence="5 8" id="KW-1133">Transmembrane helix</keyword>
<dbReference type="PANTHER" id="PTHR10978:SF5">
    <property type="entry name" value="SUCCINATE DEHYDROGENASE CYTOCHROME B560 SUBUNIT, MITOCHONDRIAL"/>
    <property type="match status" value="1"/>
</dbReference>
<dbReference type="GO" id="GO:0006099">
    <property type="term" value="P:tricarboxylic acid cycle"/>
    <property type="evidence" value="ECO:0007669"/>
    <property type="project" value="InterPro"/>
</dbReference>
<evidence type="ECO:0008006" key="11">
    <source>
        <dbReference type="Google" id="ProtNLM"/>
    </source>
</evidence>
<keyword evidence="4" id="KW-0479">Metal-binding</keyword>
<dbReference type="GO" id="GO:0009055">
    <property type="term" value="F:electron transfer activity"/>
    <property type="evidence" value="ECO:0007669"/>
    <property type="project" value="InterPro"/>
</dbReference>
<evidence type="ECO:0000256" key="4">
    <source>
        <dbReference type="ARBA" id="ARBA00022723"/>
    </source>
</evidence>
<keyword evidence="10" id="KW-1185">Reference proteome</keyword>
<dbReference type="GO" id="GO:0016020">
    <property type="term" value="C:membrane"/>
    <property type="evidence" value="ECO:0007669"/>
    <property type="project" value="UniProtKB-SubCell"/>
</dbReference>
<reference evidence="9" key="2">
    <citation type="submission" date="2020-12" db="EMBL/GenBank/DDBJ databases">
        <authorList>
            <person name="Kanost M."/>
        </authorList>
    </citation>
    <scope>NUCLEOTIDE SEQUENCE</scope>
</reference>
<dbReference type="PANTHER" id="PTHR10978">
    <property type="entry name" value="SUCCINATE DEHYDROGENASE CYTOCHROME B560 SUBUNIT"/>
    <property type="match status" value="1"/>
</dbReference>
<evidence type="ECO:0000256" key="5">
    <source>
        <dbReference type="ARBA" id="ARBA00022989"/>
    </source>
</evidence>
<dbReference type="GO" id="GO:0006121">
    <property type="term" value="P:mitochondrial electron transport, succinate to ubiquinone"/>
    <property type="evidence" value="ECO:0007669"/>
    <property type="project" value="TreeGrafter"/>
</dbReference>
<evidence type="ECO:0000256" key="1">
    <source>
        <dbReference type="ARBA" id="ARBA00004370"/>
    </source>
</evidence>
<comment type="caution">
    <text evidence="9">The sequence shown here is derived from an EMBL/GenBank/DDBJ whole genome shotgun (WGS) entry which is preliminary data.</text>
</comment>
<keyword evidence="2" id="KW-0349">Heme</keyword>
<proteinExistence type="predicted"/>
<dbReference type="GO" id="GO:0046872">
    <property type="term" value="F:metal ion binding"/>
    <property type="evidence" value="ECO:0007669"/>
    <property type="project" value="UniProtKB-KW"/>
</dbReference>
<accession>A0A921YPS3</accession>
<feature type="transmembrane region" description="Helical" evidence="8">
    <location>
        <begin position="136"/>
        <end position="154"/>
    </location>
</feature>
<evidence type="ECO:0000313" key="9">
    <source>
        <dbReference type="EMBL" id="KAG6443218.1"/>
    </source>
</evidence>
<organism evidence="9 10">
    <name type="scientific">Manduca sexta</name>
    <name type="common">Tobacco hawkmoth</name>
    <name type="synonym">Tobacco hornworm</name>
    <dbReference type="NCBI Taxonomy" id="7130"/>
    <lineage>
        <taxon>Eukaryota</taxon>
        <taxon>Metazoa</taxon>
        <taxon>Ecdysozoa</taxon>
        <taxon>Arthropoda</taxon>
        <taxon>Hexapoda</taxon>
        <taxon>Insecta</taxon>
        <taxon>Pterygota</taxon>
        <taxon>Neoptera</taxon>
        <taxon>Endopterygota</taxon>
        <taxon>Lepidoptera</taxon>
        <taxon>Glossata</taxon>
        <taxon>Ditrysia</taxon>
        <taxon>Bombycoidea</taxon>
        <taxon>Sphingidae</taxon>
        <taxon>Sphinginae</taxon>
        <taxon>Sphingini</taxon>
        <taxon>Manduca</taxon>
    </lineage>
</organism>
<evidence type="ECO:0000256" key="7">
    <source>
        <dbReference type="ARBA" id="ARBA00023136"/>
    </source>
</evidence>
<feature type="transmembrane region" description="Helical" evidence="8">
    <location>
        <begin position="175"/>
        <end position="192"/>
    </location>
</feature>
<dbReference type="CDD" id="cd03499">
    <property type="entry name" value="SQR_TypeC_SdhC"/>
    <property type="match status" value="1"/>
</dbReference>
<dbReference type="EMBL" id="JH668300">
    <property type="protein sequence ID" value="KAG6443218.1"/>
    <property type="molecule type" value="Genomic_DNA"/>
</dbReference>
<keyword evidence="7 8" id="KW-0472">Membrane</keyword>
<evidence type="ECO:0000256" key="6">
    <source>
        <dbReference type="ARBA" id="ARBA00023004"/>
    </source>
</evidence>
<reference evidence="9" key="1">
    <citation type="journal article" date="2016" name="Insect Biochem. Mol. Biol.">
        <title>Multifaceted biological insights from a draft genome sequence of the tobacco hornworm moth, Manduca sexta.</title>
        <authorList>
            <person name="Kanost M.R."/>
            <person name="Arrese E.L."/>
            <person name="Cao X."/>
            <person name="Chen Y.R."/>
            <person name="Chellapilla S."/>
            <person name="Goldsmith M.R."/>
            <person name="Grosse-Wilde E."/>
            <person name="Heckel D.G."/>
            <person name="Herndon N."/>
            <person name="Jiang H."/>
            <person name="Papanicolaou A."/>
            <person name="Qu J."/>
            <person name="Soulages J.L."/>
            <person name="Vogel H."/>
            <person name="Walters J."/>
            <person name="Waterhouse R.M."/>
            <person name="Ahn S.J."/>
            <person name="Almeida F.C."/>
            <person name="An C."/>
            <person name="Aqrawi P."/>
            <person name="Bretschneider A."/>
            <person name="Bryant W.B."/>
            <person name="Bucks S."/>
            <person name="Chao H."/>
            <person name="Chevignon G."/>
            <person name="Christen J.M."/>
            <person name="Clarke D.F."/>
            <person name="Dittmer N.T."/>
            <person name="Ferguson L.C.F."/>
            <person name="Garavelou S."/>
            <person name="Gordon K.H.J."/>
            <person name="Gunaratna R.T."/>
            <person name="Han Y."/>
            <person name="Hauser F."/>
            <person name="He Y."/>
            <person name="Heidel-Fischer H."/>
            <person name="Hirsh A."/>
            <person name="Hu Y."/>
            <person name="Jiang H."/>
            <person name="Kalra D."/>
            <person name="Klinner C."/>
            <person name="Konig C."/>
            <person name="Kovar C."/>
            <person name="Kroll A.R."/>
            <person name="Kuwar S.S."/>
            <person name="Lee S.L."/>
            <person name="Lehman R."/>
            <person name="Li K."/>
            <person name="Li Z."/>
            <person name="Liang H."/>
            <person name="Lovelace S."/>
            <person name="Lu Z."/>
            <person name="Mansfield J.H."/>
            <person name="McCulloch K.J."/>
            <person name="Mathew T."/>
            <person name="Morton B."/>
            <person name="Muzny D.M."/>
            <person name="Neunemann D."/>
            <person name="Ongeri F."/>
            <person name="Pauchet Y."/>
            <person name="Pu L.L."/>
            <person name="Pyrousis I."/>
            <person name="Rao X.J."/>
            <person name="Redding A."/>
            <person name="Roesel C."/>
            <person name="Sanchez-Gracia A."/>
            <person name="Schaack S."/>
            <person name="Shukla A."/>
            <person name="Tetreau G."/>
            <person name="Wang Y."/>
            <person name="Xiong G.H."/>
            <person name="Traut W."/>
            <person name="Walsh T.K."/>
            <person name="Worley K.C."/>
            <person name="Wu D."/>
            <person name="Wu W."/>
            <person name="Wu Y.Q."/>
            <person name="Zhang X."/>
            <person name="Zou Z."/>
            <person name="Zucker H."/>
            <person name="Briscoe A.D."/>
            <person name="Burmester T."/>
            <person name="Clem R.J."/>
            <person name="Feyereisen R."/>
            <person name="Grimmelikhuijzen C.J.P."/>
            <person name="Hamodrakas S.J."/>
            <person name="Hansson B.S."/>
            <person name="Huguet E."/>
            <person name="Jermiin L.S."/>
            <person name="Lan Q."/>
            <person name="Lehman H.K."/>
            <person name="Lorenzen M."/>
            <person name="Merzendorfer H."/>
            <person name="Michalopoulos I."/>
            <person name="Morton D.B."/>
            <person name="Muthukrishnan S."/>
            <person name="Oakeshott J.G."/>
            <person name="Palmer W."/>
            <person name="Park Y."/>
            <person name="Passarelli A.L."/>
            <person name="Rozas J."/>
            <person name="Schwartz L.M."/>
            <person name="Smith W."/>
            <person name="Southgate A."/>
            <person name="Vilcinskas A."/>
            <person name="Vogt R."/>
            <person name="Wang P."/>
            <person name="Werren J."/>
            <person name="Yu X.Q."/>
            <person name="Zhou J.J."/>
            <person name="Brown S.J."/>
            <person name="Scherer S.E."/>
            <person name="Richards S."/>
            <person name="Blissard G.W."/>
        </authorList>
    </citation>
    <scope>NUCLEOTIDE SEQUENCE</scope>
</reference>
<sequence>MYRLYYGNVSLLRQRSPNDYFCSRGVRLRGVLPNIKISSCVLSEHVRHKHQLSFKPYVPPCYTDHDQKNMTLKRPMSPHLTIYAPTLPAMTSILQRITGSILTFYALLLSGGTLFLSNGVETYVTIIQSLDLSRMSLFVIKILLGAPFCFHYCNGMRYCMWTLGKMLAMKDVYDTSYKSMVAAAVLSILFALL</sequence>
<gene>
    <name evidence="9" type="ORF">O3G_MSEX002729</name>
</gene>
<feature type="transmembrane region" description="Helical" evidence="8">
    <location>
        <begin position="97"/>
        <end position="116"/>
    </location>
</feature>
<dbReference type="Pfam" id="PF01127">
    <property type="entry name" value="Sdh_cyt"/>
    <property type="match status" value="1"/>
</dbReference>
<dbReference type="NCBIfam" id="TIGR02970">
    <property type="entry name" value="succ_dehyd_cytB"/>
    <property type="match status" value="1"/>
</dbReference>
<dbReference type="Proteomes" id="UP000791440">
    <property type="component" value="Unassembled WGS sequence"/>
</dbReference>
<dbReference type="InterPro" id="IPR034804">
    <property type="entry name" value="SQR/QFR_C/D"/>
</dbReference>
<protein>
    <recommendedName>
        <fullName evidence="11">Succinate dehydrogenase cytochrome b560 subunit, mitochondrial</fullName>
    </recommendedName>
</protein>
<evidence type="ECO:0000256" key="2">
    <source>
        <dbReference type="ARBA" id="ARBA00022617"/>
    </source>
</evidence>
<dbReference type="InterPro" id="IPR014314">
    <property type="entry name" value="Succ_DH_cytb556"/>
</dbReference>
<dbReference type="SUPFAM" id="SSF81343">
    <property type="entry name" value="Fumarate reductase respiratory complex transmembrane subunits"/>
    <property type="match status" value="1"/>
</dbReference>
<dbReference type="GO" id="GO:0005739">
    <property type="term" value="C:mitochondrion"/>
    <property type="evidence" value="ECO:0007669"/>
    <property type="project" value="GOC"/>
</dbReference>
<keyword evidence="6" id="KW-0408">Iron</keyword>
<dbReference type="Gene3D" id="1.20.1300.10">
    <property type="entry name" value="Fumarate reductase/succinate dehydrogenase, transmembrane subunit"/>
    <property type="match status" value="1"/>
</dbReference>
<evidence type="ECO:0000313" key="10">
    <source>
        <dbReference type="Proteomes" id="UP000791440"/>
    </source>
</evidence>
<dbReference type="InterPro" id="IPR000701">
    <property type="entry name" value="SuccDH_FuR_B_TM-su"/>
</dbReference>
<keyword evidence="3 8" id="KW-0812">Transmembrane</keyword>
<evidence type="ECO:0000256" key="8">
    <source>
        <dbReference type="SAM" id="Phobius"/>
    </source>
</evidence>
<evidence type="ECO:0000256" key="3">
    <source>
        <dbReference type="ARBA" id="ARBA00022692"/>
    </source>
</evidence>